<evidence type="ECO:0000313" key="3">
    <source>
        <dbReference type="Proteomes" id="UP000178042"/>
    </source>
</evidence>
<sequence length="327" mass="35451">MSSDEIFFDGVQYVSTSSAASLSNLTRDYIARLCREGKLVSRRVGKNWYISHPPLQSFLVEHAYSLDKQREELAQQRVMEYQAHVNSVKPSFDKTPESPKLKQIQNGSARHLSSRGEVSFVRKSSTNIREHIVSAFASRNTYLPIGLGDAALHLASNTAKALIPTSLELLHKVTALVVALSLTLGAYAMVDAKFARYAGESLMDVTRAMRNPISVISLSEDIKNQLATVALNPTGTFSGAMSQLARTFSSEVDRLVYSITFPDSLTGARDSISSGGSHFADADTRASVAVRIYPRALCNATSTPAETISGTKSTSDISSATQTTKGF</sequence>
<dbReference type="EMBL" id="MFLD01000024">
    <property type="protein sequence ID" value="OGG59578.1"/>
    <property type="molecule type" value="Genomic_DNA"/>
</dbReference>
<gene>
    <name evidence="2" type="ORF">A3C86_03885</name>
</gene>
<reference evidence="2 3" key="1">
    <citation type="journal article" date="2016" name="Nat. Commun.">
        <title>Thousands of microbial genomes shed light on interconnected biogeochemical processes in an aquifer system.</title>
        <authorList>
            <person name="Anantharaman K."/>
            <person name="Brown C.T."/>
            <person name="Hug L.A."/>
            <person name="Sharon I."/>
            <person name="Castelle C.J."/>
            <person name="Probst A.J."/>
            <person name="Thomas B.C."/>
            <person name="Singh A."/>
            <person name="Wilkins M.J."/>
            <person name="Karaoz U."/>
            <person name="Brodie E.L."/>
            <person name="Williams K.H."/>
            <person name="Hubbard S.S."/>
            <person name="Banfield J.F."/>
        </authorList>
    </citation>
    <scope>NUCLEOTIDE SEQUENCE [LARGE SCALE GENOMIC DNA]</scope>
</reference>
<evidence type="ECO:0000256" key="1">
    <source>
        <dbReference type="SAM" id="MobiDB-lite"/>
    </source>
</evidence>
<organism evidence="2 3">
    <name type="scientific">Candidatus Kaiserbacteria bacterium RIFCSPHIGHO2_02_FULL_49_16</name>
    <dbReference type="NCBI Taxonomy" id="1798490"/>
    <lineage>
        <taxon>Bacteria</taxon>
        <taxon>Candidatus Kaiseribacteriota</taxon>
    </lineage>
</organism>
<feature type="region of interest" description="Disordered" evidence="1">
    <location>
        <begin position="304"/>
        <end position="327"/>
    </location>
</feature>
<comment type="caution">
    <text evidence="2">The sequence shown here is derived from an EMBL/GenBank/DDBJ whole genome shotgun (WGS) entry which is preliminary data.</text>
</comment>
<protein>
    <recommendedName>
        <fullName evidence="4">Helix-turn-helix domain-containing protein</fullName>
    </recommendedName>
</protein>
<evidence type="ECO:0000313" key="2">
    <source>
        <dbReference type="EMBL" id="OGG59578.1"/>
    </source>
</evidence>
<accession>A0A1F6DDS8</accession>
<evidence type="ECO:0008006" key="4">
    <source>
        <dbReference type="Google" id="ProtNLM"/>
    </source>
</evidence>
<dbReference type="Proteomes" id="UP000178042">
    <property type="component" value="Unassembled WGS sequence"/>
</dbReference>
<name>A0A1F6DDS8_9BACT</name>
<dbReference type="AlphaFoldDB" id="A0A1F6DDS8"/>
<proteinExistence type="predicted"/>